<dbReference type="InterPro" id="IPR036249">
    <property type="entry name" value="Thioredoxin-like_sf"/>
</dbReference>
<gene>
    <name evidence="1" type="ORF">HHL15_09165</name>
</gene>
<dbReference type="SUPFAM" id="SSF52833">
    <property type="entry name" value="Thioredoxin-like"/>
    <property type="match status" value="1"/>
</dbReference>
<evidence type="ECO:0000313" key="2">
    <source>
        <dbReference type="Proteomes" id="UP000580043"/>
    </source>
</evidence>
<proteinExistence type="predicted"/>
<organism evidence="1 2">
    <name type="scientific">Zoogloea dura</name>
    <dbReference type="NCBI Taxonomy" id="2728840"/>
    <lineage>
        <taxon>Bacteria</taxon>
        <taxon>Pseudomonadati</taxon>
        <taxon>Pseudomonadota</taxon>
        <taxon>Betaproteobacteria</taxon>
        <taxon>Rhodocyclales</taxon>
        <taxon>Zoogloeaceae</taxon>
        <taxon>Zoogloea</taxon>
    </lineage>
</organism>
<comment type="caution">
    <text evidence="1">The sequence shown here is derived from an EMBL/GenBank/DDBJ whole genome shotgun (WGS) entry which is preliminary data.</text>
</comment>
<sequence>MARYRPLFLVIALLALPFIVAASLYATGWRPAAAGNHGELLDPPRPLPALAGPHGEPLDKTSLEGHWNLVVAGPGPCDEACRHWIVATRQIHVALYKQMSRVQRTWLTDQAAPDSAPLTALQPDLHAAVAGSSAARAAFDLDAGGHRVYVVDPQGRIILRYPADAPPRDILKDMERLLRYAWAG</sequence>
<protein>
    <recommendedName>
        <fullName evidence="3">Cytochrome C oxidase subunit I</fullName>
    </recommendedName>
</protein>
<reference evidence="1 2" key="1">
    <citation type="submission" date="2020-04" db="EMBL/GenBank/DDBJ databases">
        <title>Zoogloea sp. G-4-1-14 isolated from soil.</title>
        <authorList>
            <person name="Dahal R.H."/>
        </authorList>
    </citation>
    <scope>NUCLEOTIDE SEQUENCE [LARGE SCALE GENOMIC DNA]</scope>
    <source>
        <strain evidence="1 2">G-4-1-14</strain>
    </source>
</reference>
<dbReference type="EMBL" id="JABBGA010000005">
    <property type="protein sequence ID" value="NML25909.1"/>
    <property type="molecule type" value="Genomic_DNA"/>
</dbReference>
<keyword evidence="2" id="KW-1185">Reference proteome</keyword>
<dbReference type="RefSeq" id="WP_169145447.1">
    <property type="nucleotide sequence ID" value="NZ_JABBGA010000005.1"/>
</dbReference>
<dbReference type="AlphaFoldDB" id="A0A848G3X3"/>
<accession>A0A848G3X3</accession>
<name>A0A848G3X3_9RHOO</name>
<dbReference type="Proteomes" id="UP000580043">
    <property type="component" value="Unassembled WGS sequence"/>
</dbReference>
<evidence type="ECO:0000313" key="1">
    <source>
        <dbReference type="EMBL" id="NML25909.1"/>
    </source>
</evidence>
<evidence type="ECO:0008006" key="3">
    <source>
        <dbReference type="Google" id="ProtNLM"/>
    </source>
</evidence>